<reference evidence="3 4" key="1">
    <citation type="submission" date="2015-07" db="EMBL/GenBank/DDBJ databases">
        <title>Whole genome sequence of Herpetosiphon geysericola DSM 7119.</title>
        <authorList>
            <person name="Hemp J."/>
            <person name="Ward L.M."/>
            <person name="Pace L.A."/>
            <person name="Fischer W.W."/>
        </authorList>
    </citation>
    <scope>NUCLEOTIDE SEQUENCE [LARGE SCALE GENOMIC DNA]</scope>
    <source>
        <strain evidence="3 4">DSM 7119</strain>
    </source>
</reference>
<dbReference type="Gene3D" id="3.40.50.720">
    <property type="entry name" value="NAD(P)-binding Rossmann-like Domain"/>
    <property type="match status" value="1"/>
</dbReference>
<keyword evidence="1" id="KW-0560">Oxidoreductase</keyword>
<dbReference type="Pfam" id="PF00106">
    <property type="entry name" value="adh_short"/>
    <property type="match status" value="1"/>
</dbReference>
<dbReference type="EMBL" id="LGKP01000025">
    <property type="protein sequence ID" value="KPL85382.1"/>
    <property type="molecule type" value="Genomic_DNA"/>
</dbReference>
<dbReference type="Proteomes" id="UP000050277">
    <property type="component" value="Unassembled WGS sequence"/>
</dbReference>
<dbReference type="SUPFAM" id="SSF51735">
    <property type="entry name" value="NAD(P)-binding Rossmann-fold domains"/>
    <property type="match status" value="1"/>
</dbReference>
<evidence type="ECO:0000313" key="4">
    <source>
        <dbReference type="Proteomes" id="UP000050277"/>
    </source>
</evidence>
<keyword evidence="4" id="KW-1185">Reference proteome</keyword>
<dbReference type="InterPro" id="IPR036291">
    <property type="entry name" value="NAD(P)-bd_dom_sf"/>
</dbReference>
<name>A0A0P6Y8M3_9CHLR</name>
<evidence type="ECO:0000256" key="1">
    <source>
        <dbReference type="ARBA" id="ARBA00023002"/>
    </source>
</evidence>
<evidence type="ECO:0000256" key="2">
    <source>
        <dbReference type="RuleBase" id="RU000363"/>
    </source>
</evidence>
<dbReference type="STRING" id="70996.SE18_17155"/>
<dbReference type="PANTHER" id="PTHR43157">
    <property type="entry name" value="PHOSPHATIDYLINOSITOL-GLYCAN BIOSYNTHESIS CLASS F PROTEIN-RELATED"/>
    <property type="match status" value="1"/>
</dbReference>
<proteinExistence type="inferred from homology"/>
<dbReference type="CDD" id="cd05327">
    <property type="entry name" value="retinol-DH_like_SDR_c_like"/>
    <property type="match status" value="1"/>
</dbReference>
<protein>
    <submittedName>
        <fullName evidence="3">Short-chain dehydrogenase</fullName>
    </submittedName>
</protein>
<accession>A0A0P6Y8M3</accession>
<organism evidence="3 4">
    <name type="scientific">Herpetosiphon geysericola</name>
    <dbReference type="NCBI Taxonomy" id="70996"/>
    <lineage>
        <taxon>Bacteria</taxon>
        <taxon>Bacillati</taxon>
        <taxon>Chloroflexota</taxon>
        <taxon>Chloroflexia</taxon>
        <taxon>Herpetosiphonales</taxon>
        <taxon>Herpetosiphonaceae</taxon>
        <taxon>Herpetosiphon</taxon>
    </lineage>
</organism>
<dbReference type="RefSeq" id="WP_054535681.1">
    <property type="nucleotide sequence ID" value="NZ_LGKP01000025.1"/>
</dbReference>
<dbReference type="GO" id="GO:0016491">
    <property type="term" value="F:oxidoreductase activity"/>
    <property type="evidence" value="ECO:0007669"/>
    <property type="project" value="UniProtKB-KW"/>
</dbReference>
<sequence length="285" mass="31203">MKGKVCLVTGATGGIGKVTALELARQGATVVIIGRHPLRTEGVTEMIKRETGNPNVSYILADLSKQAEVRRAAQEFLSKHDQLHILVNNAGAFYSARQESTDGIELTMALNHLAYFLLTDLLLDTIKASAPARIINVSSEAHRMGTMDFNDLEGKRKWSGWRMYGRSKLANILFTKELARRLAGTDVTVNCLHPGVVSTGFAANNGVFGIVMRKLMDLGSISAEKGAETTLYLATSPEVDHVTGLYFDKKKPRESSPISNDQAAAEKLWQWSEQKVQQVSEQQAA</sequence>
<dbReference type="PRINTS" id="PR00080">
    <property type="entry name" value="SDRFAMILY"/>
</dbReference>
<gene>
    <name evidence="3" type="ORF">SE18_17155</name>
</gene>
<comment type="caution">
    <text evidence="3">The sequence shown here is derived from an EMBL/GenBank/DDBJ whole genome shotgun (WGS) entry which is preliminary data.</text>
</comment>
<dbReference type="PRINTS" id="PR00081">
    <property type="entry name" value="GDHRDH"/>
</dbReference>
<evidence type="ECO:0000313" key="3">
    <source>
        <dbReference type="EMBL" id="KPL85382.1"/>
    </source>
</evidence>
<dbReference type="OrthoDB" id="9809821at2"/>
<comment type="similarity">
    <text evidence="2">Belongs to the short-chain dehydrogenases/reductases (SDR) family.</text>
</comment>
<dbReference type="InterPro" id="IPR002347">
    <property type="entry name" value="SDR_fam"/>
</dbReference>
<dbReference type="PANTHER" id="PTHR43157:SF31">
    <property type="entry name" value="PHOSPHATIDYLINOSITOL-GLYCAN BIOSYNTHESIS CLASS F PROTEIN"/>
    <property type="match status" value="1"/>
</dbReference>
<dbReference type="AlphaFoldDB" id="A0A0P6Y8M3"/>